<accession>A0A819WSP8</accession>
<dbReference type="EMBL" id="CAJNON010000278">
    <property type="protein sequence ID" value="CAF1164331.1"/>
    <property type="molecule type" value="Genomic_DNA"/>
</dbReference>
<evidence type="ECO:0000313" key="3">
    <source>
        <dbReference type="EMBL" id="CAF4128934.1"/>
    </source>
</evidence>
<reference evidence="3" key="1">
    <citation type="submission" date="2021-02" db="EMBL/GenBank/DDBJ databases">
        <authorList>
            <person name="Nowell W R."/>
        </authorList>
    </citation>
    <scope>NUCLEOTIDE SEQUENCE</scope>
</reference>
<dbReference type="Proteomes" id="UP000663881">
    <property type="component" value="Unassembled WGS sequence"/>
</dbReference>
<protein>
    <submittedName>
        <fullName evidence="3">Uncharacterized protein</fullName>
    </submittedName>
</protein>
<dbReference type="EMBL" id="CAJOAY010006070">
    <property type="protein sequence ID" value="CAF4128934.1"/>
    <property type="molecule type" value="Genomic_DNA"/>
</dbReference>
<evidence type="ECO:0000313" key="4">
    <source>
        <dbReference type="Proteomes" id="UP000663881"/>
    </source>
</evidence>
<dbReference type="AlphaFoldDB" id="A0A819WSP8"/>
<gene>
    <name evidence="3" type="ORF">OKA104_LOCUS37147</name>
    <name evidence="2" type="ORF">VCS650_LOCUS23544</name>
</gene>
<feature type="compositionally biased region" description="Low complexity" evidence="1">
    <location>
        <begin position="80"/>
        <end position="90"/>
    </location>
</feature>
<feature type="region of interest" description="Disordered" evidence="1">
    <location>
        <begin position="158"/>
        <end position="177"/>
    </location>
</feature>
<sequence>MDVLELPRPVINFLRTMAKESCRYVLSWDIFGGTDTVTLTLTWKLIDNDEYHPSILKSSQQHINNDSLSSPRRSRRDENSSTSTINYISTGKNHLEENNLTLNKQIVSSSQQQVSNLKRSSIINQQQNTSDPIYANLYPMKSTMHRTLYSSLNKNSSLSTSHIHHPSCESPRLRKPKPTIPIVSHMISKLTRTNRIITSNDTIDGNDDDDDTLDPWVKRFESLFENNTNEMIDQSKERINELGVTSGKVKFKRKPDYF</sequence>
<feature type="compositionally biased region" description="Polar residues" evidence="1">
    <location>
        <begin position="57"/>
        <end position="66"/>
    </location>
</feature>
<evidence type="ECO:0000256" key="1">
    <source>
        <dbReference type="SAM" id="MobiDB-lite"/>
    </source>
</evidence>
<comment type="caution">
    <text evidence="3">The sequence shown here is derived from an EMBL/GenBank/DDBJ whole genome shotgun (WGS) entry which is preliminary data.</text>
</comment>
<proteinExistence type="predicted"/>
<feature type="region of interest" description="Disordered" evidence="1">
    <location>
        <begin position="57"/>
        <end position="90"/>
    </location>
</feature>
<evidence type="ECO:0000313" key="2">
    <source>
        <dbReference type="EMBL" id="CAF1164331.1"/>
    </source>
</evidence>
<dbReference type="Proteomes" id="UP000663891">
    <property type="component" value="Unassembled WGS sequence"/>
</dbReference>
<name>A0A819WSP8_9BILA</name>
<organism evidence="3 4">
    <name type="scientific">Adineta steineri</name>
    <dbReference type="NCBI Taxonomy" id="433720"/>
    <lineage>
        <taxon>Eukaryota</taxon>
        <taxon>Metazoa</taxon>
        <taxon>Spiralia</taxon>
        <taxon>Gnathifera</taxon>
        <taxon>Rotifera</taxon>
        <taxon>Eurotatoria</taxon>
        <taxon>Bdelloidea</taxon>
        <taxon>Adinetida</taxon>
        <taxon>Adinetidae</taxon>
        <taxon>Adineta</taxon>
    </lineage>
</organism>
<dbReference type="OrthoDB" id="10038179at2759"/>